<dbReference type="Proteomes" id="UP000013827">
    <property type="component" value="Unassembled WGS sequence"/>
</dbReference>
<dbReference type="AlphaFoldDB" id="A0A0D3I9P7"/>
<evidence type="ECO:0008006" key="4">
    <source>
        <dbReference type="Google" id="ProtNLM"/>
    </source>
</evidence>
<dbReference type="EnsemblProtists" id="EOD07982">
    <property type="protein sequence ID" value="EOD07982"/>
    <property type="gene ID" value="EMIHUDRAFT_218015"/>
</dbReference>
<organism evidence="2 3">
    <name type="scientific">Emiliania huxleyi (strain CCMP1516)</name>
    <dbReference type="NCBI Taxonomy" id="280463"/>
    <lineage>
        <taxon>Eukaryota</taxon>
        <taxon>Haptista</taxon>
        <taxon>Haptophyta</taxon>
        <taxon>Prymnesiophyceae</taxon>
        <taxon>Isochrysidales</taxon>
        <taxon>Noelaerhabdaceae</taxon>
        <taxon>Emiliania</taxon>
    </lineage>
</organism>
<dbReference type="GeneID" id="17254103"/>
<accession>A0A0D3I9P7</accession>
<sequence>MRRQILLVLDATEAMAPHLRSLLDDTVWPLLERWLGEARTSTEAALLTVRDESTGWGAISPFTTSPATLRRWLDAVPLHGGLDPPELLCALTLVASAVPWTAARECRHVLLLTASVPLPLPTCTDPEAHPFAPVPEALAASGLSLSVISPVAAVNLAALHSSCARPAPPRAPAPVAISSDGPPSQSPRSASPAGGMTKLWEGALLLSRPEGGADEVGALKMGIKSDDPLRERWRTAARGWPRALTISDKRAVEAAPPQGDSRTTVRFVVWHDEKRAAAALLAKLLSSQARLAGEFGAAQVFIDTDPSQASRKQCHLCGWLTSA</sequence>
<reference evidence="3" key="1">
    <citation type="journal article" date="2013" name="Nature">
        <title>Pan genome of the phytoplankton Emiliania underpins its global distribution.</title>
        <authorList>
            <person name="Read B.A."/>
            <person name="Kegel J."/>
            <person name="Klute M.J."/>
            <person name="Kuo A."/>
            <person name="Lefebvre S.C."/>
            <person name="Maumus F."/>
            <person name="Mayer C."/>
            <person name="Miller J."/>
            <person name="Monier A."/>
            <person name="Salamov A."/>
            <person name="Young J."/>
            <person name="Aguilar M."/>
            <person name="Claverie J.M."/>
            <person name="Frickenhaus S."/>
            <person name="Gonzalez K."/>
            <person name="Herman E.K."/>
            <person name="Lin Y.C."/>
            <person name="Napier J."/>
            <person name="Ogata H."/>
            <person name="Sarno A.F."/>
            <person name="Shmutz J."/>
            <person name="Schroeder D."/>
            <person name="de Vargas C."/>
            <person name="Verret F."/>
            <person name="von Dassow P."/>
            <person name="Valentin K."/>
            <person name="Van de Peer Y."/>
            <person name="Wheeler G."/>
            <person name="Dacks J.B."/>
            <person name="Delwiche C.F."/>
            <person name="Dyhrman S.T."/>
            <person name="Glockner G."/>
            <person name="John U."/>
            <person name="Richards T."/>
            <person name="Worden A.Z."/>
            <person name="Zhang X."/>
            <person name="Grigoriev I.V."/>
            <person name="Allen A.E."/>
            <person name="Bidle K."/>
            <person name="Borodovsky M."/>
            <person name="Bowler C."/>
            <person name="Brownlee C."/>
            <person name="Cock J.M."/>
            <person name="Elias M."/>
            <person name="Gladyshev V.N."/>
            <person name="Groth M."/>
            <person name="Guda C."/>
            <person name="Hadaegh A."/>
            <person name="Iglesias-Rodriguez M.D."/>
            <person name="Jenkins J."/>
            <person name="Jones B.M."/>
            <person name="Lawson T."/>
            <person name="Leese F."/>
            <person name="Lindquist E."/>
            <person name="Lobanov A."/>
            <person name="Lomsadze A."/>
            <person name="Malik S.B."/>
            <person name="Marsh M.E."/>
            <person name="Mackinder L."/>
            <person name="Mock T."/>
            <person name="Mueller-Roeber B."/>
            <person name="Pagarete A."/>
            <person name="Parker M."/>
            <person name="Probert I."/>
            <person name="Quesneville H."/>
            <person name="Raines C."/>
            <person name="Rensing S.A."/>
            <person name="Riano-Pachon D.M."/>
            <person name="Richier S."/>
            <person name="Rokitta S."/>
            <person name="Shiraiwa Y."/>
            <person name="Soanes D.M."/>
            <person name="van der Giezen M."/>
            <person name="Wahlund T.M."/>
            <person name="Williams B."/>
            <person name="Wilson W."/>
            <person name="Wolfe G."/>
            <person name="Wurch L.L."/>
        </authorList>
    </citation>
    <scope>NUCLEOTIDE SEQUENCE</scope>
</reference>
<dbReference type="HOGENOM" id="CLU_861758_0_0_1"/>
<evidence type="ECO:0000313" key="3">
    <source>
        <dbReference type="Proteomes" id="UP000013827"/>
    </source>
</evidence>
<feature type="compositionally biased region" description="Low complexity" evidence="1">
    <location>
        <begin position="173"/>
        <end position="194"/>
    </location>
</feature>
<reference evidence="2" key="2">
    <citation type="submission" date="2024-10" db="UniProtKB">
        <authorList>
            <consortium name="EnsemblProtists"/>
        </authorList>
    </citation>
    <scope>IDENTIFICATION</scope>
</reference>
<proteinExistence type="predicted"/>
<evidence type="ECO:0000256" key="1">
    <source>
        <dbReference type="SAM" id="MobiDB-lite"/>
    </source>
</evidence>
<name>A0A0D3I9P7_EMIH1</name>
<dbReference type="PaxDb" id="2903-EOD07982"/>
<dbReference type="RefSeq" id="XP_005760411.1">
    <property type="nucleotide sequence ID" value="XM_005760354.1"/>
</dbReference>
<feature type="region of interest" description="Disordered" evidence="1">
    <location>
        <begin position="168"/>
        <end position="194"/>
    </location>
</feature>
<protein>
    <recommendedName>
        <fullName evidence="4">Mediator of RNA polymerase II transcription subunit 25</fullName>
    </recommendedName>
</protein>
<dbReference type="KEGG" id="ehx:EMIHUDRAFT_218015"/>
<keyword evidence="3" id="KW-1185">Reference proteome</keyword>
<evidence type="ECO:0000313" key="2">
    <source>
        <dbReference type="EnsemblProtists" id="EOD07982"/>
    </source>
</evidence>